<gene>
    <name evidence="1" type="ORF">VI08_10755</name>
</gene>
<comment type="caution">
    <text evidence="1">The sequence shown here is derived from an EMBL/GenBank/DDBJ whole genome shotgun (WGS) entry which is preliminary data.</text>
</comment>
<evidence type="ECO:0000313" key="1">
    <source>
        <dbReference type="EMBL" id="KJV33831.1"/>
    </source>
</evidence>
<reference evidence="1 2" key="1">
    <citation type="submission" date="2015-03" db="EMBL/GenBank/DDBJ databases">
        <title>Draft genome sequence of Luteibacter yeojuensis strain SU11.</title>
        <authorList>
            <person name="Sulaiman J."/>
            <person name="Priya K."/>
            <person name="Chan K.-G."/>
        </authorList>
    </citation>
    <scope>NUCLEOTIDE SEQUENCE [LARGE SCALE GENOMIC DNA]</scope>
    <source>
        <strain evidence="1 2">SU11</strain>
    </source>
</reference>
<name>A0A0F3KRN5_9GAMM</name>
<sequence>MAQIRIFVMYPSTNSRTWHVSTDGHEGESYTDGLVALHAACEKARVLEQMGHDVVVRQEDADGAWHIVRE</sequence>
<dbReference type="OrthoDB" id="5959525at2"/>
<dbReference type="RefSeq" id="WP_045829576.1">
    <property type="nucleotide sequence ID" value="NZ_JZRB01000021.1"/>
</dbReference>
<dbReference type="PATRIC" id="fig|345309.4.peg.1490"/>
<accession>A0A0F3KRN5</accession>
<evidence type="ECO:0008006" key="3">
    <source>
        <dbReference type="Google" id="ProtNLM"/>
    </source>
</evidence>
<keyword evidence="2" id="KW-1185">Reference proteome</keyword>
<organism evidence="1 2">
    <name type="scientific">Luteibacter yeojuensis</name>
    <dbReference type="NCBI Taxonomy" id="345309"/>
    <lineage>
        <taxon>Bacteria</taxon>
        <taxon>Pseudomonadati</taxon>
        <taxon>Pseudomonadota</taxon>
        <taxon>Gammaproteobacteria</taxon>
        <taxon>Lysobacterales</taxon>
        <taxon>Rhodanobacteraceae</taxon>
        <taxon>Luteibacter</taxon>
    </lineage>
</organism>
<protein>
    <recommendedName>
        <fullName evidence="3">DUF2188 domain-containing protein</fullName>
    </recommendedName>
</protein>
<dbReference type="AlphaFoldDB" id="A0A0F3KRN5"/>
<dbReference type="Proteomes" id="UP000033651">
    <property type="component" value="Unassembled WGS sequence"/>
</dbReference>
<proteinExistence type="predicted"/>
<dbReference type="EMBL" id="JZRB01000021">
    <property type="protein sequence ID" value="KJV33831.1"/>
    <property type="molecule type" value="Genomic_DNA"/>
</dbReference>
<evidence type="ECO:0000313" key="2">
    <source>
        <dbReference type="Proteomes" id="UP000033651"/>
    </source>
</evidence>